<dbReference type="Proteomes" id="UP000056750">
    <property type="component" value="Chromosome"/>
</dbReference>
<proteinExistence type="predicted"/>
<protein>
    <recommendedName>
        <fullName evidence="1">GT-D fold-like domain-containing protein</fullName>
    </recommendedName>
</protein>
<reference evidence="2 4" key="1">
    <citation type="submission" date="2015-12" db="EMBL/GenBank/DDBJ databases">
        <title>Intraspecies pangenome expansion in the marine bacterium Alteromonas.</title>
        <authorList>
            <person name="Lopez-Perez M."/>
            <person name="Rodriguez-Valera F."/>
        </authorList>
    </citation>
    <scope>NUCLEOTIDE SEQUENCE [LARGE SCALE GENOMIC DNA]</scope>
    <source>
        <strain evidence="2 4">LMG 21861</strain>
    </source>
</reference>
<feature type="domain" description="GT-D fold-like" evidence="1">
    <location>
        <begin position="19"/>
        <end position="129"/>
    </location>
</feature>
<dbReference type="Proteomes" id="UP001170717">
    <property type="component" value="Unassembled WGS sequence"/>
</dbReference>
<reference evidence="3" key="2">
    <citation type="submission" date="2023-07" db="EMBL/GenBank/DDBJ databases">
        <title>Genome content predicts the carbon catabolic preferences of heterotrophic bacteria.</title>
        <authorList>
            <person name="Gralka M."/>
        </authorList>
    </citation>
    <scope>NUCLEOTIDE SEQUENCE</scope>
    <source>
        <strain evidence="3">F2M12</strain>
    </source>
</reference>
<dbReference type="EMBL" id="CP013926">
    <property type="protein sequence ID" value="AMJ75140.1"/>
    <property type="molecule type" value="Genomic_DNA"/>
</dbReference>
<accession>A0AAW7Z438</accession>
<evidence type="ECO:0000259" key="1">
    <source>
        <dbReference type="Pfam" id="PF22882"/>
    </source>
</evidence>
<gene>
    <name evidence="2" type="ORF">AVL57_14920</name>
    <name evidence="3" type="ORF">Q4527_10530</name>
</gene>
<dbReference type="AlphaFoldDB" id="A0AAW7Z438"/>
<name>A0AAW7Z438_9ALTE</name>
<sequence length="319" mass="36324">MTVYKSLALASYDEFEFAVNEAFEKKQPFSFVRLGDGEGALLDFDEKCSIEDIEYLSEHVGKKATIEQLSALKHNLLAAIDNTNIVGIRNDVLGVSFNENLLHQNDEQLFLNEFKQAFTLRATELDICYSDARRIAKLYKAIKHNAYSQQKLCTQWIPFDYFLSGALTNLLERAGEIGVVTARQNIPDKLRKALNIKVVEHITPDKSARQVGTFIPHYPKHFNRIKNEINVKYPGMPYLVAAGLIGKGYCAEIQRQGGIALDIGALIDCWDGRYSRPKVIESKFNVKKTLMGKKKLPEELKMTTENAERLRELFRNTRN</sequence>
<evidence type="ECO:0000313" key="5">
    <source>
        <dbReference type="Proteomes" id="UP001170717"/>
    </source>
</evidence>
<dbReference type="InterPro" id="IPR055171">
    <property type="entry name" value="GT-D-like"/>
</dbReference>
<organism evidence="3 5">
    <name type="scientific">Alteromonas stellipolaris</name>
    <dbReference type="NCBI Taxonomy" id="233316"/>
    <lineage>
        <taxon>Bacteria</taxon>
        <taxon>Pseudomonadati</taxon>
        <taxon>Pseudomonadota</taxon>
        <taxon>Gammaproteobacteria</taxon>
        <taxon>Alteromonadales</taxon>
        <taxon>Alteromonadaceae</taxon>
        <taxon>Alteromonas/Salinimonas group</taxon>
        <taxon>Alteromonas</taxon>
    </lineage>
</organism>
<evidence type="ECO:0000313" key="4">
    <source>
        <dbReference type="Proteomes" id="UP000056750"/>
    </source>
</evidence>
<dbReference type="KEGG" id="asq:AVL57_14920"/>
<dbReference type="EMBL" id="JAUOQI010000006">
    <property type="protein sequence ID" value="MDO6577830.1"/>
    <property type="molecule type" value="Genomic_DNA"/>
</dbReference>
<keyword evidence="4" id="KW-1185">Reference proteome</keyword>
<evidence type="ECO:0000313" key="2">
    <source>
        <dbReference type="EMBL" id="AMJ75140.1"/>
    </source>
</evidence>
<dbReference type="Pfam" id="PF22882">
    <property type="entry name" value="GT-D-like"/>
    <property type="match status" value="1"/>
</dbReference>
<evidence type="ECO:0000313" key="3">
    <source>
        <dbReference type="EMBL" id="MDO6577830.1"/>
    </source>
</evidence>
<dbReference type="RefSeq" id="WP_057790494.1">
    <property type="nucleotide sequence ID" value="NZ_CAXIBE010000036.1"/>
</dbReference>
<dbReference type="GeneID" id="83259024"/>